<accession>A0ABQ4B4P2</accession>
<name>A0ABQ4B4P2_9ACTN</name>
<sequence>MLRLQKGREFPEEIELKLPGNRFGHILAEIAPPYALLNSSREVFGHGYADLACPAHQPKPARLRRVGAQKPHRRSLEIGRSLAEVMCDTLQLRQRRLVTSRSLR</sequence>
<gene>
    <name evidence="1" type="ORF">Apa02nite_016550</name>
</gene>
<reference evidence="1 2" key="1">
    <citation type="submission" date="2021-01" db="EMBL/GenBank/DDBJ databases">
        <title>Whole genome shotgun sequence of Actinoplanes palleronii NBRC 14916.</title>
        <authorList>
            <person name="Komaki H."/>
            <person name="Tamura T."/>
        </authorList>
    </citation>
    <scope>NUCLEOTIDE SEQUENCE [LARGE SCALE GENOMIC DNA]</scope>
    <source>
        <strain evidence="1 2">NBRC 14916</strain>
    </source>
</reference>
<dbReference type="EMBL" id="BOMS01000022">
    <property type="protein sequence ID" value="GIE65547.1"/>
    <property type="molecule type" value="Genomic_DNA"/>
</dbReference>
<proteinExistence type="predicted"/>
<evidence type="ECO:0000313" key="1">
    <source>
        <dbReference type="EMBL" id="GIE65547.1"/>
    </source>
</evidence>
<dbReference type="Proteomes" id="UP000624709">
    <property type="component" value="Unassembled WGS sequence"/>
</dbReference>
<comment type="caution">
    <text evidence="1">The sequence shown here is derived from an EMBL/GenBank/DDBJ whole genome shotgun (WGS) entry which is preliminary data.</text>
</comment>
<organism evidence="1 2">
    <name type="scientific">Actinoplanes palleronii</name>
    <dbReference type="NCBI Taxonomy" id="113570"/>
    <lineage>
        <taxon>Bacteria</taxon>
        <taxon>Bacillati</taxon>
        <taxon>Actinomycetota</taxon>
        <taxon>Actinomycetes</taxon>
        <taxon>Micromonosporales</taxon>
        <taxon>Micromonosporaceae</taxon>
        <taxon>Actinoplanes</taxon>
    </lineage>
</organism>
<evidence type="ECO:0000313" key="2">
    <source>
        <dbReference type="Proteomes" id="UP000624709"/>
    </source>
</evidence>
<protein>
    <submittedName>
        <fullName evidence="1">Uncharacterized protein</fullName>
    </submittedName>
</protein>
<keyword evidence="2" id="KW-1185">Reference proteome</keyword>